<evidence type="ECO:0000256" key="3">
    <source>
        <dbReference type="ARBA" id="ARBA00023002"/>
    </source>
</evidence>
<keyword evidence="2" id="KW-0521">NADP</keyword>
<dbReference type="EMBL" id="OY288114">
    <property type="protein sequence ID" value="CAJ0873673.1"/>
    <property type="molecule type" value="Genomic_DNA"/>
</dbReference>
<feature type="domain" description="Bacterial bifunctional deaminase-reductase C-terminal" evidence="4">
    <location>
        <begin position="35"/>
        <end position="214"/>
    </location>
</feature>
<dbReference type="Gene3D" id="3.40.430.10">
    <property type="entry name" value="Dihydrofolate Reductase, subunit A"/>
    <property type="match status" value="1"/>
</dbReference>
<dbReference type="SUPFAM" id="SSF53597">
    <property type="entry name" value="Dihydrofolate reductase-like"/>
    <property type="match status" value="1"/>
</dbReference>
<dbReference type="GO" id="GO:0009231">
    <property type="term" value="P:riboflavin biosynthetic process"/>
    <property type="evidence" value="ECO:0007669"/>
    <property type="project" value="InterPro"/>
</dbReference>
<dbReference type="Pfam" id="PF01872">
    <property type="entry name" value="RibD_C"/>
    <property type="match status" value="1"/>
</dbReference>
<accession>A0AA48M0C7</accession>
<sequence>MEQLGSVIRFPRPADMEPHERAIFAPFREAALDRPFVVAQLGQSLDGRIATVSGESRDINGEAGLDHLHRIRAHVDVVVVGAGTILADDPQLTVRRVAGKSPARAVIDPSGKIGRSGRWLAPDGARRLRITATDCQVAEGVENIRLDSRDGAIAPNAIIEALYARGLRRILIEGGARTIAAFIESGCLDRLHVLVTPVIIGSGRAGLDLTPIQGLERALRPRTEVHALGGGDVLFDCDLSSLRAPSS</sequence>
<proteinExistence type="predicted"/>
<comment type="pathway">
    <text evidence="1">Cofactor biosynthesis; riboflavin biosynthesis.</text>
</comment>
<evidence type="ECO:0000256" key="2">
    <source>
        <dbReference type="ARBA" id="ARBA00022857"/>
    </source>
</evidence>
<dbReference type="GO" id="GO:0008703">
    <property type="term" value="F:5-amino-6-(5-phosphoribosylamino)uracil reductase activity"/>
    <property type="evidence" value="ECO:0007669"/>
    <property type="project" value="InterPro"/>
</dbReference>
<dbReference type="AlphaFoldDB" id="A0AA48M0C7"/>
<evidence type="ECO:0000256" key="1">
    <source>
        <dbReference type="ARBA" id="ARBA00005104"/>
    </source>
</evidence>
<dbReference type="PANTHER" id="PTHR38011:SF7">
    <property type="entry name" value="2,5-DIAMINO-6-RIBOSYLAMINO-4(3H)-PYRIMIDINONE 5'-PHOSPHATE REDUCTASE"/>
    <property type="match status" value="1"/>
</dbReference>
<protein>
    <recommendedName>
        <fullName evidence="4">Bacterial bifunctional deaminase-reductase C-terminal domain-containing protein</fullName>
    </recommendedName>
</protein>
<evidence type="ECO:0000259" key="4">
    <source>
        <dbReference type="Pfam" id="PF01872"/>
    </source>
</evidence>
<gene>
    <name evidence="5" type="ORF">AMST5_02530</name>
</gene>
<name>A0AA48M0C7_9ZZZZ</name>
<dbReference type="PANTHER" id="PTHR38011">
    <property type="entry name" value="DIHYDROFOLATE REDUCTASE FAMILY PROTEIN (AFU_ORTHOLOGUE AFUA_8G06820)"/>
    <property type="match status" value="1"/>
</dbReference>
<dbReference type="InterPro" id="IPR002734">
    <property type="entry name" value="RibDG_C"/>
</dbReference>
<dbReference type="InterPro" id="IPR050765">
    <property type="entry name" value="Riboflavin_Biosynth_HTPR"/>
</dbReference>
<dbReference type="InterPro" id="IPR024072">
    <property type="entry name" value="DHFR-like_dom_sf"/>
</dbReference>
<reference evidence="5" key="1">
    <citation type="submission" date="2023-07" db="EMBL/GenBank/DDBJ databases">
        <authorList>
            <person name="Pelsma A.J. K."/>
        </authorList>
    </citation>
    <scope>NUCLEOTIDE SEQUENCE</scope>
</reference>
<organism evidence="5">
    <name type="scientific">freshwater sediment metagenome</name>
    <dbReference type="NCBI Taxonomy" id="556182"/>
    <lineage>
        <taxon>unclassified sequences</taxon>
        <taxon>metagenomes</taxon>
        <taxon>ecological metagenomes</taxon>
    </lineage>
</organism>
<evidence type="ECO:0000313" key="5">
    <source>
        <dbReference type="EMBL" id="CAJ0873673.1"/>
    </source>
</evidence>
<keyword evidence="3" id="KW-0560">Oxidoreductase</keyword>